<evidence type="ECO:0000313" key="2">
    <source>
        <dbReference type="EMBL" id="KER27294.1"/>
    </source>
</evidence>
<feature type="region of interest" description="Disordered" evidence="1">
    <location>
        <begin position="1"/>
        <end position="21"/>
    </location>
</feature>
<organism evidence="2 3">
    <name type="scientific">Opisthorchis viverrini</name>
    <name type="common">Southeast Asian liver fluke</name>
    <dbReference type="NCBI Taxonomy" id="6198"/>
    <lineage>
        <taxon>Eukaryota</taxon>
        <taxon>Metazoa</taxon>
        <taxon>Spiralia</taxon>
        <taxon>Lophotrochozoa</taxon>
        <taxon>Platyhelminthes</taxon>
        <taxon>Trematoda</taxon>
        <taxon>Digenea</taxon>
        <taxon>Opisthorchiida</taxon>
        <taxon>Opisthorchiata</taxon>
        <taxon>Opisthorchiidae</taxon>
        <taxon>Opisthorchis</taxon>
    </lineage>
</organism>
<dbReference type="GeneID" id="20319801"/>
<keyword evidence="3" id="KW-1185">Reference proteome</keyword>
<dbReference type="AlphaFoldDB" id="A0A075AF23"/>
<dbReference type="Proteomes" id="UP000054324">
    <property type="component" value="Unassembled WGS sequence"/>
</dbReference>
<dbReference type="RefSeq" id="XP_009168942.1">
    <property type="nucleotide sequence ID" value="XM_009170678.1"/>
</dbReference>
<feature type="compositionally biased region" description="Polar residues" evidence="1">
    <location>
        <begin position="8"/>
        <end position="18"/>
    </location>
</feature>
<dbReference type="CTD" id="20319801"/>
<reference evidence="2 3" key="1">
    <citation type="submission" date="2013-11" db="EMBL/GenBank/DDBJ databases">
        <title>Opisthorchis viverrini - life in the bile duct.</title>
        <authorList>
            <person name="Young N.D."/>
            <person name="Nagarajan N."/>
            <person name="Lin S.J."/>
            <person name="Korhonen P.K."/>
            <person name="Jex A.R."/>
            <person name="Hall R.S."/>
            <person name="Safavi-Hemami H."/>
            <person name="Kaewkong W."/>
            <person name="Bertrand D."/>
            <person name="Gao S."/>
            <person name="Seet Q."/>
            <person name="Wongkham S."/>
            <person name="Teh B.T."/>
            <person name="Wongkham C."/>
            <person name="Intapan P.M."/>
            <person name="Maleewong W."/>
            <person name="Yang X."/>
            <person name="Hu M."/>
            <person name="Wang Z."/>
            <person name="Hofmann A."/>
            <person name="Sternberg P.W."/>
            <person name="Tan P."/>
            <person name="Wang J."/>
            <person name="Gasser R.B."/>
        </authorList>
    </citation>
    <scope>NUCLEOTIDE SEQUENCE [LARGE SCALE GENOMIC DNA]</scope>
</reference>
<dbReference type="EMBL" id="KL596726">
    <property type="protein sequence ID" value="KER27294.1"/>
    <property type="molecule type" value="Genomic_DNA"/>
</dbReference>
<accession>A0A075AF23</accession>
<evidence type="ECO:0000256" key="1">
    <source>
        <dbReference type="SAM" id="MobiDB-lite"/>
    </source>
</evidence>
<gene>
    <name evidence="2" type="ORF">T265_05619</name>
</gene>
<dbReference type="KEGG" id="ovi:T265_05619"/>
<protein>
    <submittedName>
        <fullName evidence="2">Uncharacterized protein</fullName>
    </submittedName>
</protein>
<proteinExistence type="predicted"/>
<name>A0A075AF23_OPIVI</name>
<sequence>MKRLQPNCPAQRTSQRPSTLPELPTFSSIEFLKCFLLQGSRPWFAKWRLIDLIIRIRIRMIDSMISVFNADASLPYNRDLFETIIMNLRMKMNRKET</sequence>
<evidence type="ECO:0000313" key="3">
    <source>
        <dbReference type="Proteomes" id="UP000054324"/>
    </source>
</evidence>